<dbReference type="SUPFAM" id="SSF56349">
    <property type="entry name" value="DNA breaking-rejoining enzymes"/>
    <property type="match status" value="1"/>
</dbReference>
<organism evidence="5 6">
    <name type="scientific">Phocaeicola vulgatus</name>
    <name type="common">Bacteroides vulgatus</name>
    <dbReference type="NCBI Taxonomy" id="821"/>
    <lineage>
        <taxon>Bacteria</taxon>
        <taxon>Pseudomonadati</taxon>
        <taxon>Bacteroidota</taxon>
        <taxon>Bacteroidia</taxon>
        <taxon>Bacteroidales</taxon>
        <taxon>Bacteroidaceae</taxon>
        <taxon>Phocaeicola</taxon>
    </lineage>
</organism>
<dbReference type="InterPro" id="IPR010998">
    <property type="entry name" value="Integrase_recombinase_N"/>
</dbReference>
<dbReference type="InterPro" id="IPR002104">
    <property type="entry name" value="Integrase_catalytic"/>
</dbReference>
<dbReference type="GO" id="GO:0003677">
    <property type="term" value="F:DNA binding"/>
    <property type="evidence" value="ECO:0007669"/>
    <property type="project" value="UniProtKB-KW"/>
</dbReference>
<dbReference type="InterPro" id="IPR011010">
    <property type="entry name" value="DNA_brk_join_enz"/>
</dbReference>
<dbReference type="InterPro" id="IPR025269">
    <property type="entry name" value="SAM-like_dom"/>
</dbReference>
<dbReference type="AlphaFoldDB" id="A0A6I0ZSL2"/>
<keyword evidence="3" id="KW-0233">DNA recombination</keyword>
<gene>
    <name evidence="5" type="ORF">GAY98_07150</name>
</gene>
<accession>A0A6I0ZSL2</accession>
<evidence type="ECO:0000259" key="4">
    <source>
        <dbReference type="PROSITE" id="PS51898"/>
    </source>
</evidence>
<name>A0A6I0ZSL2_PHOVU</name>
<dbReference type="Pfam" id="PF13102">
    <property type="entry name" value="Phage_int_SAM_5"/>
    <property type="match status" value="1"/>
</dbReference>
<dbReference type="PANTHER" id="PTHR30349:SF64">
    <property type="entry name" value="PROPHAGE INTEGRASE INTD-RELATED"/>
    <property type="match status" value="1"/>
</dbReference>
<evidence type="ECO:0000256" key="3">
    <source>
        <dbReference type="ARBA" id="ARBA00023172"/>
    </source>
</evidence>
<dbReference type="PANTHER" id="PTHR30349">
    <property type="entry name" value="PHAGE INTEGRASE-RELATED"/>
    <property type="match status" value="1"/>
</dbReference>
<dbReference type="Gene3D" id="1.10.443.10">
    <property type="entry name" value="Intergrase catalytic core"/>
    <property type="match status" value="1"/>
</dbReference>
<dbReference type="Pfam" id="PF17293">
    <property type="entry name" value="Arm-DNA-bind_5"/>
    <property type="match status" value="1"/>
</dbReference>
<dbReference type="InterPro" id="IPR013762">
    <property type="entry name" value="Integrase-like_cat_sf"/>
</dbReference>
<dbReference type="InterPro" id="IPR035386">
    <property type="entry name" value="Arm-DNA-bind_5"/>
</dbReference>
<dbReference type="Pfam" id="PF00589">
    <property type="entry name" value="Phage_integrase"/>
    <property type="match status" value="1"/>
</dbReference>
<evidence type="ECO:0000313" key="6">
    <source>
        <dbReference type="Proteomes" id="UP000469427"/>
    </source>
</evidence>
<dbReference type="InterPro" id="IPR050090">
    <property type="entry name" value="Tyrosine_recombinase_XerCD"/>
</dbReference>
<dbReference type="CDD" id="cd01185">
    <property type="entry name" value="INTN1_C_like"/>
    <property type="match status" value="1"/>
</dbReference>
<dbReference type="Proteomes" id="UP000469427">
    <property type="component" value="Unassembled WGS sequence"/>
</dbReference>
<sequence length="383" mass="43658">MATTNKKTKLKEPVRIRTKKLADGSESYYLDIYTDGKRSYEFLKLYRLPEINARVKEQNKATLAAVETIKSQRIIELTHNKAGLKNTSARSKILLTDWMQTFYDDQKRRGVRGVKLLGTVSRLITTYIGKNKVRMGDIDKEFCIGFIRWLQSDYKTTWGNPLSPKSMSDYVGYFSTALNAAVRADIIPENPFMSLTPTERIKVPESKREFLTVDEIKTLIATECPREDVKRAYLFACYCGLRLSDVYALKWKDLSQDGEQWRASVVMQKTMTPIFLPLSGQAVKWLPERGEAKDDENVFEGLIAEPNINKVLAKWTKAAGITKKITYHTSRHTFATMMLTLGADLYTTSKLLGHSNVKTTQIYAKIVDSKKVEAVNLVDNVFD</sequence>
<feature type="domain" description="Tyr recombinase" evidence="4">
    <location>
        <begin position="206"/>
        <end position="376"/>
    </location>
</feature>
<evidence type="ECO:0000256" key="2">
    <source>
        <dbReference type="ARBA" id="ARBA00023125"/>
    </source>
</evidence>
<comment type="similarity">
    <text evidence="1">Belongs to the 'phage' integrase family.</text>
</comment>
<proteinExistence type="inferred from homology"/>
<reference evidence="5 6" key="1">
    <citation type="journal article" date="2019" name="Nat. Med.">
        <title>A library of human gut bacterial isolates paired with longitudinal multiomics data enables mechanistic microbiome research.</title>
        <authorList>
            <person name="Poyet M."/>
            <person name="Groussin M."/>
            <person name="Gibbons S.M."/>
            <person name="Avila-Pacheco J."/>
            <person name="Jiang X."/>
            <person name="Kearney S.M."/>
            <person name="Perrotta A.R."/>
            <person name="Berdy B."/>
            <person name="Zhao S."/>
            <person name="Lieberman T.D."/>
            <person name="Swanson P.K."/>
            <person name="Smith M."/>
            <person name="Roesemann S."/>
            <person name="Alexander J.E."/>
            <person name="Rich S.A."/>
            <person name="Livny J."/>
            <person name="Vlamakis H."/>
            <person name="Clish C."/>
            <person name="Bullock K."/>
            <person name="Deik A."/>
            <person name="Scott J."/>
            <person name="Pierce K.A."/>
            <person name="Xavier R.J."/>
            <person name="Alm E.J."/>
        </authorList>
    </citation>
    <scope>NUCLEOTIDE SEQUENCE [LARGE SCALE GENOMIC DNA]</scope>
    <source>
        <strain evidence="5 6">BIOML-A122</strain>
    </source>
</reference>
<comment type="caution">
    <text evidence="5">The sequence shown here is derived from an EMBL/GenBank/DDBJ whole genome shotgun (WGS) entry which is preliminary data.</text>
</comment>
<evidence type="ECO:0000256" key="1">
    <source>
        <dbReference type="ARBA" id="ARBA00008857"/>
    </source>
</evidence>
<dbReference type="GO" id="GO:0015074">
    <property type="term" value="P:DNA integration"/>
    <property type="evidence" value="ECO:0007669"/>
    <property type="project" value="InterPro"/>
</dbReference>
<keyword evidence="2" id="KW-0238">DNA-binding</keyword>
<evidence type="ECO:0000313" key="5">
    <source>
        <dbReference type="EMBL" id="KAB6527985.1"/>
    </source>
</evidence>
<dbReference type="GO" id="GO:0006310">
    <property type="term" value="P:DNA recombination"/>
    <property type="evidence" value="ECO:0007669"/>
    <property type="project" value="UniProtKB-KW"/>
</dbReference>
<dbReference type="EMBL" id="WDBI01000008">
    <property type="protein sequence ID" value="KAB6527985.1"/>
    <property type="molecule type" value="Genomic_DNA"/>
</dbReference>
<protein>
    <submittedName>
        <fullName evidence="5">Site-specific integrase</fullName>
    </submittedName>
</protein>
<dbReference type="PROSITE" id="PS51898">
    <property type="entry name" value="TYR_RECOMBINASE"/>
    <property type="match status" value="1"/>
</dbReference>
<dbReference type="Gene3D" id="1.10.150.130">
    <property type="match status" value="1"/>
</dbReference>